<dbReference type="STRING" id="679190.HMPREF0650_0369"/>
<gene>
    <name evidence="2" type="ORF">HMPREF0650_0369</name>
</gene>
<evidence type="ECO:0000313" key="2">
    <source>
        <dbReference type="EMBL" id="EFA92131.1"/>
    </source>
</evidence>
<sequence length="39" mass="3929">MNGAGLGGRLVANRRGAGTQLGSREMRRADLRAAFGAGG</sequence>
<comment type="caution">
    <text evidence="2">The sequence shown here is derived from an EMBL/GenBank/DDBJ whole genome shotgun (WGS) entry which is preliminary data.</text>
</comment>
<protein>
    <submittedName>
        <fullName evidence="2">Uncharacterized protein</fullName>
    </submittedName>
</protein>
<dbReference type="AlphaFoldDB" id="D1W5N4"/>
<organism evidence="2 3">
    <name type="scientific">Hoylesella buccalis ATCC 35310</name>
    <dbReference type="NCBI Taxonomy" id="679190"/>
    <lineage>
        <taxon>Bacteria</taxon>
        <taxon>Pseudomonadati</taxon>
        <taxon>Bacteroidota</taxon>
        <taxon>Bacteroidia</taxon>
        <taxon>Bacteroidales</taxon>
        <taxon>Prevotellaceae</taxon>
        <taxon>Hoylesella</taxon>
    </lineage>
</organism>
<proteinExistence type="predicted"/>
<dbReference type="Proteomes" id="UP000005283">
    <property type="component" value="Unassembled WGS sequence"/>
</dbReference>
<accession>D1W5N4</accession>
<keyword evidence="3" id="KW-1185">Reference proteome</keyword>
<reference evidence="2 3" key="1">
    <citation type="submission" date="2009-12" db="EMBL/GenBank/DDBJ databases">
        <title>Genome Sequence of Prevotella buccalis ATCC 35310.</title>
        <authorList>
            <person name="Durkin A.S."/>
            <person name="Madupu R."/>
            <person name="Torralba M."/>
            <person name="Methe B."/>
            <person name="Sutton G."/>
            <person name="Strausberg R.L."/>
            <person name="Nelson K.E."/>
        </authorList>
    </citation>
    <scope>NUCLEOTIDE SEQUENCE [LARGE SCALE GENOMIC DNA]</scope>
    <source>
        <strain evidence="2 3">ATCC 35310</strain>
    </source>
</reference>
<name>D1W5N4_9BACT</name>
<evidence type="ECO:0000313" key="3">
    <source>
        <dbReference type="Proteomes" id="UP000005283"/>
    </source>
</evidence>
<evidence type="ECO:0000256" key="1">
    <source>
        <dbReference type="SAM" id="MobiDB-lite"/>
    </source>
</evidence>
<dbReference type="EMBL" id="ADEG01000053">
    <property type="protein sequence ID" value="EFA92131.1"/>
    <property type="molecule type" value="Genomic_DNA"/>
</dbReference>
<feature type="region of interest" description="Disordered" evidence="1">
    <location>
        <begin position="1"/>
        <end position="25"/>
    </location>
</feature>